<dbReference type="PANTHER" id="PTHR39289">
    <property type="match status" value="1"/>
</dbReference>
<dbReference type="PANTHER" id="PTHR39289:SF1">
    <property type="entry name" value="L-ECTOINE SYNTHASE"/>
    <property type="match status" value="1"/>
</dbReference>
<dbReference type="RefSeq" id="WP_185978890.1">
    <property type="nucleotide sequence ID" value="NZ_JACBGI020000026.1"/>
</dbReference>
<evidence type="ECO:0000256" key="3">
    <source>
        <dbReference type="ARBA" id="ARBA00013192"/>
    </source>
</evidence>
<keyword evidence="10" id="KW-1185">Reference proteome</keyword>
<accession>A0ABS0BY73</accession>
<sequence length="133" mass="15097">MIVRNLYDDIIGTDADVDSAQWTSRRLLLAKDGMGFSLHDTLIKEGEEIHLWYKNHLEAVYCIEGEGEIYDKATGITHPIREGTVYALNEHDQHILRANKGSTIRTVCVFNPPVTGRETHDKDGSYNLPQDEK</sequence>
<dbReference type="InterPro" id="IPR014710">
    <property type="entry name" value="RmlC-like_jellyroll"/>
</dbReference>
<dbReference type="SUPFAM" id="SSF51182">
    <property type="entry name" value="RmlC-like cupins"/>
    <property type="match status" value="1"/>
</dbReference>
<dbReference type="InterPro" id="IPR010462">
    <property type="entry name" value="Ectoine_synth"/>
</dbReference>
<dbReference type="InterPro" id="IPR011051">
    <property type="entry name" value="RmlC_Cupin_sf"/>
</dbReference>
<comment type="caution">
    <text evidence="9">The sequence shown here is derived from an EMBL/GenBank/DDBJ whole genome shotgun (WGS) entry which is preliminary data.</text>
</comment>
<evidence type="ECO:0000256" key="5">
    <source>
        <dbReference type="ARBA" id="ARBA00023239"/>
    </source>
</evidence>
<evidence type="ECO:0000256" key="8">
    <source>
        <dbReference type="HAMAP-Rule" id="MF_01255"/>
    </source>
</evidence>
<organism evidence="9 10">
    <name type="scientific">Thiomicrorhabdus heinhorstiae</name>
    <dbReference type="NCBI Taxonomy" id="2748010"/>
    <lineage>
        <taxon>Bacteria</taxon>
        <taxon>Pseudomonadati</taxon>
        <taxon>Pseudomonadota</taxon>
        <taxon>Gammaproteobacteria</taxon>
        <taxon>Thiotrichales</taxon>
        <taxon>Piscirickettsiaceae</taxon>
        <taxon>Thiomicrorhabdus</taxon>
    </lineage>
</organism>
<evidence type="ECO:0000256" key="4">
    <source>
        <dbReference type="ARBA" id="ARBA00019707"/>
    </source>
</evidence>
<name>A0ABS0BY73_9GAMM</name>
<dbReference type="CDD" id="cd06978">
    <property type="entry name" value="cupin_EctC"/>
    <property type="match status" value="1"/>
</dbReference>
<comment type="pathway">
    <text evidence="1 8">Amine and polyamine biosynthesis; ectoine biosynthesis; L-ectoine from L-aspartate 4-semialdehyde: step 3/3.</text>
</comment>
<reference evidence="9 10" key="1">
    <citation type="submission" date="2020-06" db="EMBL/GenBank/DDBJ databases">
        <authorList>
            <person name="Scott K."/>
        </authorList>
    </citation>
    <scope>NUCLEOTIDE SEQUENCE [LARGE SCALE GENOMIC DNA]</scope>
    <source>
        <strain evidence="9 10">HH1</strain>
    </source>
</reference>
<evidence type="ECO:0000256" key="2">
    <source>
        <dbReference type="ARBA" id="ARBA00009637"/>
    </source>
</evidence>
<dbReference type="HAMAP" id="MF_01255">
    <property type="entry name" value="Ectoine_synth"/>
    <property type="match status" value="1"/>
</dbReference>
<comment type="similarity">
    <text evidence="2 8">Belongs to the ectoine synthase family.</text>
</comment>
<evidence type="ECO:0000256" key="6">
    <source>
        <dbReference type="ARBA" id="ARBA00033271"/>
    </source>
</evidence>
<protein>
    <recommendedName>
        <fullName evidence="4 8">L-ectoine synthase</fullName>
        <ecNumber evidence="3 8">4.2.1.108</ecNumber>
    </recommendedName>
    <alternativeName>
        <fullName evidence="6 8">N-acetyldiaminobutyrate dehydratase</fullName>
    </alternativeName>
</protein>
<reference evidence="9 10" key="2">
    <citation type="submission" date="2020-11" db="EMBL/GenBank/DDBJ databases">
        <title>Sulfur oxidizing isolate from Hospital Hole Sinkhole.</title>
        <authorList>
            <person name="Scott K.M."/>
        </authorList>
    </citation>
    <scope>NUCLEOTIDE SEQUENCE [LARGE SCALE GENOMIC DNA]</scope>
    <source>
        <strain evidence="9 10">HH1</strain>
    </source>
</reference>
<keyword evidence="5 8" id="KW-0456">Lyase</keyword>
<evidence type="ECO:0000313" key="9">
    <source>
        <dbReference type="EMBL" id="MBF6058743.1"/>
    </source>
</evidence>
<proteinExistence type="inferred from homology"/>
<evidence type="ECO:0000313" key="10">
    <source>
        <dbReference type="Proteomes" id="UP001193680"/>
    </source>
</evidence>
<dbReference type="EMBL" id="JACBGI020000026">
    <property type="protein sequence ID" value="MBF6058743.1"/>
    <property type="molecule type" value="Genomic_DNA"/>
</dbReference>
<dbReference type="Gene3D" id="2.60.120.10">
    <property type="entry name" value="Jelly Rolls"/>
    <property type="match status" value="1"/>
</dbReference>
<dbReference type="NCBIfam" id="NF009806">
    <property type="entry name" value="PRK13290.1"/>
    <property type="match status" value="1"/>
</dbReference>
<gene>
    <name evidence="8" type="primary">ectC</name>
    <name evidence="9" type="ORF">H8792_010360</name>
</gene>
<evidence type="ECO:0000256" key="7">
    <source>
        <dbReference type="ARBA" id="ARBA00048714"/>
    </source>
</evidence>
<evidence type="ECO:0000256" key="1">
    <source>
        <dbReference type="ARBA" id="ARBA00005181"/>
    </source>
</evidence>
<dbReference type="Proteomes" id="UP001193680">
    <property type="component" value="Unassembled WGS sequence"/>
</dbReference>
<comment type="catalytic activity">
    <reaction evidence="7 8">
        <text>(2S)-4-acetamido-2-aminobutanoate = L-ectoine + H2O</text>
        <dbReference type="Rhea" id="RHEA:17281"/>
        <dbReference type="ChEBI" id="CHEBI:15377"/>
        <dbReference type="ChEBI" id="CHEBI:58515"/>
        <dbReference type="ChEBI" id="CHEBI:58929"/>
        <dbReference type="EC" id="4.2.1.108"/>
    </reaction>
</comment>
<comment type="function">
    <text evidence="8">Catalyzes the circularization of gamma-N-acetyl-alpha,gamma-diaminobutyric acid (ADABA) to ectoine (1,4,5,6-tetrahydro-2-methyl-4-pyrimidine carboxylic acid), which is an excellent osmoprotectant.</text>
</comment>
<dbReference type="EC" id="4.2.1.108" evidence="3 8"/>
<dbReference type="Pfam" id="PF06339">
    <property type="entry name" value="Ectoine_synth"/>
    <property type="match status" value="1"/>
</dbReference>